<dbReference type="Proteomes" id="UP000637720">
    <property type="component" value="Unassembled WGS sequence"/>
</dbReference>
<dbReference type="RefSeq" id="WP_054668988.1">
    <property type="nucleotide sequence ID" value="NZ_BMOF01000011.1"/>
</dbReference>
<dbReference type="EMBL" id="BMOF01000011">
    <property type="protein sequence ID" value="GGJ96652.1"/>
    <property type="molecule type" value="Genomic_DNA"/>
</dbReference>
<keyword evidence="2" id="KW-1185">Reference proteome</keyword>
<sequence length="140" mass="15776">MVFGVLALVGLALIAGWGYWRRRGTRRALPENVIALTREAQDLCLWSGTVREVVADGMRYPSPFRVKVYASRLFIGYVDQPYPVFTVPADAIQRVLTQPGRVNVLYRGGKHLTLYGDPAAMAQLARRILFVSKRARRKKA</sequence>
<gene>
    <name evidence="1" type="ORF">GCM10007043_08070</name>
</gene>
<organism evidence="1 2">
    <name type="scientific">Calditerricola satsumensis</name>
    <dbReference type="NCBI Taxonomy" id="373054"/>
    <lineage>
        <taxon>Bacteria</taxon>
        <taxon>Bacillati</taxon>
        <taxon>Bacillota</taxon>
        <taxon>Bacilli</taxon>
        <taxon>Bacillales</taxon>
        <taxon>Bacillaceae</taxon>
        <taxon>Calditerricola</taxon>
    </lineage>
</organism>
<evidence type="ECO:0000313" key="1">
    <source>
        <dbReference type="EMBL" id="GGJ96652.1"/>
    </source>
</evidence>
<protein>
    <submittedName>
        <fullName evidence="1">Uncharacterized protein</fullName>
    </submittedName>
</protein>
<reference evidence="1" key="2">
    <citation type="submission" date="2020-09" db="EMBL/GenBank/DDBJ databases">
        <authorList>
            <person name="Sun Q."/>
            <person name="Ohkuma M."/>
        </authorList>
    </citation>
    <scope>NUCLEOTIDE SEQUENCE</scope>
    <source>
        <strain evidence="1">JCM 14719</strain>
    </source>
</reference>
<comment type="caution">
    <text evidence="1">The sequence shown here is derived from an EMBL/GenBank/DDBJ whole genome shotgun (WGS) entry which is preliminary data.</text>
</comment>
<accession>A0A8J3FDL3</accession>
<evidence type="ECO:0000313" key="2">
    <source>
        <dbReference type="Proteomes" id="UP000637720"/>
    </source>
</evidence>
<name>A0A8J3FDL3_9BACI</name>
<proteinExistence type="predicted"/>
<dbReference type="AlphaFoldDB" id="A0A8J3FDL3"/>
<reference evidence="1" key="1">
    <citation type="journal article" date="2014" name="Int. J. Syst. Evol. Microbiol.">
        <title>Complete genome sequence of Corynebacterium casei LMG S-19264T (=DSM 44701T), isolated from a smear-ripened cheese.</title>
        <authorList>
            <consortium name="US DOE Joint Genome Institute (JGI-PGF)"/>
            <person name="Walter F."/>
            <person name="Albersmeier A."/>
            <person name="Kalinowski J."/>
            <person name="Ruckert C."/>
        </authorList>
    </citation>
    <scope>NUCLEOTIDE SEQUENCE</scope>
    <source>
        <strain evidence="1">JCM 14719</strain>
    </source>
</reference>